<dbReference type="Pfam" id="PF26002">
    <property type="entry name" value="Beta-barrel_AprE"/>
    <property type="match status" value="1"/>
</dbReference>
<dbReference type="Gene3D" id="2.40.30.170">
    <property type="match status" value="1"/>
</dbReference>
<keyword evidence="3 9" id="KW-0813">Transport</keyword>
<dbReference type="GO" id="GO:0005886">
    <property type="term" value="C:plasma membrane"/>
    <property type="evidence" value="ECO:0007669"/>
    <property type="project" value="UniProtKB-SubCell"/>
</dbReference>
<feature type="transmembrane region" description="Helical" evidence="9">
    <location>
        <begin position="43"/>
        <end position="61"/>
    </location>
</feature>
<dbReference type="PRINTS" id="PR01490">
    <property type="entry name" value="RTXTOXIND"/>
</dbReference>
<evidence type="ECO:0000259" key="10">
    <source>
        <dbReference type="Pfam" id="PF26002"/>
    </source>
</evidence>
<reference evidence="11 12" key="1">
    <citation type="submission" date="2015-11" db="EMBL/GenBank/DDBJ databases">
        <title>Expanding the genomic diversity of Burkholderia species for the development of highly accurate diagnostics.</title>
        <authorList>
            <person name="Sahl J."/>
            <person name="Keim P."/>
            <person name="Wagner D."/>
        </authorList>
    </citation>
    <scope>NUCLEOTIDE SEQUENCE [LARGE SCALE GENOMIC DNA]</scope>
    <source>
        <strain evidence="11 12">RF32-BP12</strain>
    </source>
</reference>
<dbReference type="PANTHER" id="PTHR30386:SF26">
    <property type="entry name" value="TRANSPORT PROTEIN COMB"/>
    <property type="match status" value="1"/>
</dbReference>
<keyword evidence="7 9" id="KW-1133">Transmembrane helix</keyword>
<evidence type="ECO:0000256" key="9">
    <source>
        <dbReference type="RuleBase" id="RU365093"/>
    </source>
</evidence>
<evidence type="ECO:0000313" key="11">
    <source>
        <dbReference type="EMBL" id="KVA08946.1"/>
    </source>
</evidence>
<sequence>MTMKVGAMLRRRKTEPRLLVQDAAFMNDIREALLVRSSAGAQSVLYVVAAVLGIGLAWAHFARVEEVTRGDATVVSQSREQVIQSLEGGIVERIAVREGDLVEKGQLLAKIDPTRAQSSYRELRSKAVGLKATVARLRAEAYGIPLAFPDEVAREPDLVRQETAAYRARRRALDESVAALTQSRTLVSRELAMSEPLAAKGLISEVEILRMRRQAADIDAQIVERRSRYRADAGAELTRLEPELAQTSESLVGRADVLERTDIVAVSRGVVKNLRIHTPGAIVQPGEHIMEIAPVDDTLLVETRIKPSDVAFLRPGMPALVKVSAYDFAIYGGLHGRVVSVGPDTVKDEQRAATGRPDATYYRLMVETDTNALHIAGKRLPILPGMQATVDIRTGEKTVLDYLLKPIFKVREAFRER</sequence>
<comment type="similarity">
    <text evidence="2 9">Belongs to the membrane fusion protein (MFP) (TC 8.A.1) family.</text>
</comment>
<dbReference type="InterPro" id="IPR050739">
    <property type="entry name" value="MFP"/>
</dbReference>
<name>A0AAP1C8X5_9BURK</name>
<comment type="subcellular location">
    <subcellularLocation>
        <location evidence="1 9">Cell inner membrane</location>
        <topology evidence="1 9">Single-pass membrane protein</topology>
    </subcellularLocation>
</comment>
<feature type="domain" description="AprE-like beta-barrel" evidence="10">
    <location>
        <begin position="299"/>
        <end position="395"/>
    </location>
</feature>
<comment type="caution">
    <text evidence="11">The sequence shown here is derived from an EMBL/GenBank/DDBJ whole genome shotgun (WGS) entry which is preliminary data.</text>
</comment>
<dbReference type="PANTHER" id="PTHR30386">
    <property type="entry name" value="MEMBRANE FUSION SUBUNIT OF EMRAB-TOLC MULTIDRUG EFFLUX PUMP"/>
    <property type="match status" value="1"/>
</dbReference>
<evidence type="ECO:0000256" key="8">
    <source>
        <dbReference type="ARBA" id="ARBA00023136"/>
    </source>
</evidence>
<evidence type="ECO:0000256" key="1">
    <source>
        <dbReference type="ARBA" id="ARBA00004377"/>
    </source>
</evidence>
<dbReference type="Proteomes" id="UP000056450">
    <property type="component" value="Unassembled WGS sequence"/>
</dbReference>
<keyword evidence="4 9" id="KW-1003">Cell membrane</keyword>
<dbReference type="InterPro" id="IPR006144">
    <property type="entry name" value="Secretion_HlyD_CS"/>
</dbReference>
<dbReference type="EMBL" id="LOTQ01000018">
    <property type="protein sequence ID" value="KVA08946.1"/>
    <property type="molecule type" value="Genomic_DNA"/>
</dbReference>
<dbReference type="AlphaFoldDB" id="A0AAP1C8X5"/>
<protein>
    <recommendedName>
        <fullName evidence="9">Membrane fusion protein (MFP) family protein</fullName>
    </recommendedName>
</protein>
<dbReference type="SUPFAM" id="SSF111369">
    <property type="entry name" value="HlyD-like secretion proteins"/>
    <property type="match status" value="1"/>
</dbReference>
<keyword evidence="8 9" id="KW-0472">Membrane</keyword>
<evidence type="ECO:0000313" key="12">
    <source>
        <dbReference type="Proteomes" id="UP000056450"/>
    </source>
</evidence>
<evidence type="ECO:0000256" key="2">
    <source>
        <dbReference type="ARBA" id="ARBA00009477"/>
    </source>
</evidence>
<evidence type="ECO:0000256" key="4">
    <source>
        <dbReference type="ARBA" id="ARBA00022475"/>
    </source>
</evidence>
<evidence type="ECO:0000256" key="5">
    <source>
        <dbReference type="ARBA" id="ARBA00022519"/>
    </source>
</evidence>
<evidence type="ECO:0000256" key="7">
    <source>
        <dbReference type="ARBA" id="ARBA00022989"/>
    </source>
</evidence>
<proteinExistence type="inferred from homology"/>
<dbReference type="InterPro" id="IPR010129">
    <property type="entry name" value="T1SS_HlyD"/>
</dbReference>
<gene>
    <name evidence="11" type="ORF">WI41_13910</name>
</gene>
<evidence type="ECO:0000256" key="6">
    <source>
        <dbReference type="ARBA" id="ARBA00022692"/>
    </source>
</evidence>
<dbReference type="GO" id="GO:0009306">
    <property type="term" value="P:protein secretion"/>
    <property type="evidence" value="ECO:0007669"/>
    <property type="project" value="InterPro"/>
</dbReference>
<dbReference type="Gene3D" id="2.40.50.100">
    <property type="match status" value="1"/>
</dbReference>
<dbReference type="PROSITE" id="PS00543">
    <property type="entry name" value="HLYD_FAMILY"/>
    <property type="match status" value="1"/>
</dbReference>
<dbReference type="InterPro" id="IPR058982">
    <property type="entry name" value="Beta-barrel_AprE"/>
</dbReference>
<organism evidence="11 12">
    <name type="scientific">Burkholderia latens</name>
    <dbReference type="NCBI Taxonomy" id="488446"/>
    <lineage>
        <taxon>Bacteria</taxon>
        <taxon>Pseudomonadati</taxon>
        <taxon>Pseudomonadota</taxon>
        <taxon>Betaproteobacteria</taxon>
        <taxon>Burkholderiales</taxon>
        <taxon>Burkholderiaceae</taxon>
        <taxon>Burkholderia</taxon>
        <taxon>Burkholderia cepacia complex</taxon>
    </lineage>
</organism>
<keyword evidence="6 9" id="KW-0812">Transmembrane</keyword>
<evidence type="ECO:0000256" key="3">
    <source>
        <dbReference type="ARBA" id="ARBA00022448"/>
    </source>
</evidence>
<accession>A0AAP1C8X5</accession>
<dbReference type="NCBIfam" id="TIGR01843">
    <property type="entry name" value="type_I_hlyD"/>
    <property type="match status" value="1"/>
</dbReference>
<keyword evidence="5 9" id="KW-0997">Cell inner membrane</keyword>